<sequence>MKYLSIVLFAIIAFGCKNEPKIEILSANDIIDKSIEVSGGELFRKSKVKFNFRDKFYYGQRIDDNFVLMRVAVNEKNDSVIDILTNEGFERKINEGKNIVVEDSMIPKYTASVNSVHYFSVLPYGLNDKAVNKKLLGEEQIKDKNYYKIKVTFNQEGGGEDYEDVFVYWVDKKDFKADYLAYSYNEDDGVGMRFREAYNERYVNGIRFVDYNNYKAEDASLKLLDLGKAFENNQLKLLSKIELKNVEVALINN</sequence>
<dbReference type="InterPro" id="IPR045444">
    <property type="entry name" value="DUF6503"/>
</dbReference>
<dbReference type="EMBL" id="JBHLTQ010000003">
    <property type="protein sequence ID" value="MFC0604502.1"/>
    <property type="molecule type" value="Genomic_DNA"/>
</dbReference>
<protein>
    <submittedName>
        <fullName evidence="1">DUF6503 family protein</fullName>
    </submittedName>
</protein>
<keyword evidence="2" id="KW-1185">Reference proteome</keyword>
<organism evidence="1 2">
    <name type="scientific">Winogradskyella pulchriflava</name>
    <dbReference type="NCBI Taxonomy" id="1110688"/>
    <lineage>
        <taxon>Bacteria</taxon>
        <taxon>Pseudomonadati</taxon>
        <taxon>Bacteroidota</taxon>
        <taxon>Flavobacteriia</taxon>
        <taxon>Flavobacteriales</taxon>
        <taxon>Flavobacteriaceae</taxon>
        <taxon>Winogradskyella</taxon>
    </lineage>
</organism>
<evidence type="ECO:0000313" key="2">
    <source>
        <dbReference type="Proteomes" id="UP001589832"/>
    </source>
</evidence>
<dbReference type="PROSITE" id="PS51257">
    <property type="entry name" value="PROKAR_LIPOPROTEIN"/>
    <property type="match status" value="1"/>
</dbReference>
<accession>A0ABV6Q8D4</accession>
<reference evidence="1 2" key="1">
    <citation type="submission" date="2024-09" db="EMBL/GenBank/DDBJ databases">
        <authorList>
            <person name="Sun Q."/>
            <person name="Mori K."/>
        </authorList>
    </citation>
    <scope>NUCLEOTIDE SEQUENCE [LARGE SCALE GENOMIC DNA]</scope>
    <source>
        <strain evidence="1 2">NCAIM B.02481</strain>
    </source>
</reference>
<dbReference type="Pfam" id="PF20113">
    <property type="entry name" value="DUF6503"/>
    <property type="match status" value="1"/>
</dbReference>
<comment type="caution">
    <text evidence="1">The sequence shown here is derived from an EMBL/GenBank/DDBJ whole genome shotgun (WGS) entry which is preliminary data.</text>
</comment>
<gene>
    <name evidence="1" type="ORF">ACFFGA_08050</name>
</gene>
<proteinExistence type="predicted"/>
<dbReference type="RefSeq" id="WP_386062233.1">
    <property type="nucleotide sequence ID" value="NZ_JBHLTQ010000003.1"/>
</dbReference>
<evidence type="ECO:0000313" key="1">
    <source>
        <dbReference type="EMBL" id="MFC0604502.1"/>
    </source>
</evidence>
<dbReference type="Proteomes" id="UP001589832">
    <property type="component" value="Unassembled WGS sequence"/>
</dbReference>
<name>A0ABV6Q8D4_9FLAO</name>